<comment type="caution">
    <text evidence="10">The sequence shown here is derived from an EMBL/GenBank/DDBJ whole genome shotgun (WGS) entry which is preliminary data.</text>
</comment>
<dbReference type="GO" id="GO:0003682">
    <property type="term" value="F:chromatin binding"/>
    <property type="evidence" value="ECO:0007669"/>
    <property type="project" value="TreeGrafter"/>
</dbReference>
<dbReference type="Gene3D" id="2.130.10.10">
    <property type="entry name" value="YVTN repeat-like/Quinoprotein amine dehydrogenase"/>
    <property type="match status" value="2"/>
</dbReference>
<name>A0AAD5T977_9FUNG</name>
<evidence type="ECO:0000256" key="3">
    <source>
        <dbReference type="ARBA" id="ARBA00022737"/>
    </source>
</evidence>
<dbReference type="PROSITE" id="PS50082">
    <property type="entry name" value="WD_REPEATS_2"/>
    <property type="match status" value="2"/>
</dbReference>
<feature type="region of interest" description="Disordered" evidence="6">
    <location>
        <begin position="1135"/>
        <end position="1164"/>
    </location>
</feature>
<feature type="repeat" description="WD" evidence="5">
    <location>
        <begin position="260"/>
        <end position="301"/>
    </location>
</feature>
<feature type="domain" description="WDHD1/CFT4 helical bundle" evidence="8">
    <location>
        <begin position="785"/>
        <end position="879"/>
    </location>
</feature>
<dbReference type="Pfam" id="PF20946">
    <property type="entry name" value="Ctf4_C"/>
    <property type="match status" value="1"/>
</dbReference>
<feature type="compositionally biased region" description="Basic and acidic residues" evidence="6">
    <location>
        <begin position="962"/>
        <end position="972"/>
    </location>
</feature>
<dbReference type="GO" id="GO:0043596">
    <property type="term" value="C:nuclear replication fork"/>
    <property type="evidence" value="ECO:0007669"/>
    <property type="project" value="TreeGrafter"/>
</dbReference>
<feature type="compositionally biased region" description="Basic and acidic residues" evidence="6">
    <location>
        <begin position="982"/>
        <end position="997"/>
    </location>
</feature>
<evidence type="ECO:0000259" key="8">
    <source>
        <dbReference type="Pfam" id="PF20946"/>
    </source>
</evidence>
<evidence type="ECO:0000313" key="11">
    <source>
        <dbReference type="Proteomes" id="UP001211907"/>
    </source>
</evidence>
<dbReference type="Proteomes" id="UP001211907">
    <property type="component" value="Unassembled WGS sequence"/>
</dbReference>
<keyword evidence="3" id="KW-0677">Repeat</keyword>
<dbReference type="GO" id="GO:0006281">
    <property type="term" value="P:DNA repair"/>
    <property type="evidence" value="ECO:0007669"/>
    <property type="project" value="TreeGrafter"/>
</dbReference>
<evidence type="ECO:0000313" key="10">
    <source>
        <dbReference type="EMBL" id="KAJ3127730.1"/>
    </source>
</evidence>
<sequence>MKGVIPAHALAAPKDFVPNTSGVVFVGADTSGSAQIAVAASRDNSLVRVIDVRDLAEVSDSDIANQTPTTAVSLLEAVPRKDSHVLCIDSMNDWIAVGLESAEALLYSAFDLGFEKTLARFTTPLHAVRFRPCPNKLLRPNIQLAAAGEDAEIRLINIDDIKDTVVIKGHNDSIKSLAFSPDGDFLASVDARGDLHIWDLRPSKPSCLQILKGVLPDTSVDLKDYGRVSWHPSGKFLAIPGVYKDIKILDTKTWASVHTFQNHSKLVTAVQYNHDGTIISSSDQGGKIYLWNANSRESSPFKTIKSPSIVTDFRWHPSKNNLVIVTDSFEIEYVEDIIAPAAEVVERTANASENHISELPAKDAILPPYTKASTPSSNQKKKSDLVPPKQSNNSVIDESDDYDDFVDDDDGNGYADVIESREDARKYYEKQKRILKPGKSSVTGGGGLALSSYFANANQEVTEIQESFQPGATPLKGSKRYLAFNLLGVIYSIVQQSQCIIHILHHDKAKNRDFSFPNRHNFTMAAMMARGAVFATDPSDISTTTSSATISIVQYKPFDGFNSDSNDGWSIEFGASENVKGVCMTGRGIVVATDARYLRFFSFGGVQIDVRCLDGPVVAVAGDGGDFVFVVYHLGGAFHGDQNLGYLLLNVSQTLPVIVRKSGLPISPGSTLEWIGFSDAGFLASFDSTEVLRVASPYNHDSVDDAWRPIFDGRIAREGKQLSFWPIGVTTDKLMCVICKSGDRHANPPKSVITDVDIHMPMLEATADDSSNSEMVARAKTVADEEKVLITRIMSNHAVNKMQSSGANDVRSLKAKHGGEIDKQVLQQFVVACKAGNTQKSLDLVMTLTTTHAINGAMKFAVTFHRESLAHKINQIKEVFMKREEELARRYAIPYAINAPVSSIPTAAKYSAASLSSNLHTSTTAEKLPNATQQISHRVHENHEDAEMNSFDDDDGSPPPSHQHETLKRENGRNSLAAFSGTREHQSMSKLKTDASKDQQAVSVVKVKNPFSNSLSSGGGSKFLAAGKASSVGSLFQDLKHCAHPAKDTKNSTKEVSEKIGAVTVDSAKKRKQESLFGFFPKKPKSNVEFVGSETEKSNSNFALTDSEASVDVQQIDGNVNDDDMFFDMELSKLKSDSNDSSTFEKENESDRSPTWEEKGKMTA</sequence>
<evidence type="ECO:0000259" key="9">
    <source>
        <dbReference type="Pfam" id="PF24817"/>
    </source>
</evidence>
<dbReference type="InterPro" id="IPR048591">
    <property type="entry name" value="WDHD1/CFT4_hel"/>
</dbReference>
<feature type="domain" description="WDHD1/CFT4 second beta-propeller" evidence="7">
    <location>
        <begin position="466"/>
        <end position="762"/>
    </location>
</feature>
<dbReference type="InterPro" id="IPR001680">
    <property type="entry name" value="WD40_rpt"/>
</dbReference>
<evidence type="ECO:0008006" key="12">
    <source>
        <dbReference type="Google" id="ProtNLM"/>
    </source>
</evidence>
<dbReference type="PROSITE" id="PS50294">
    <property type="entry name" value="WD_REPEATS_REGION"/>
    <property type="match status" value="2"/>
</dbReference>
<feature type="region of interest" description="Disordered" evidence="6">
    <location>
        <begin position="947"/>
        <end position="1000"/>
    </location>
</feature>
<dbReference type="Pfam" id="PF12341">
    <property type="entry name" value="Mcl1_mid"/>
    <property type="match status" value="1"/>
</dbReference>
<dbReference type="InterPro" id="IPR015943">
    <property type="entry name" value="WD40/YVTN_repeat-like_dom_sf"/>
</dbReference>
<dbReference type="InterPro" id="IPR057646">
    <property type="entry name" value="WD40_WDHD1_1st"/>
</dbReference>
<dbReference type="InterPro" id="IPR022100">
    <property type="entry name" value="WDHD1/CFT4_beta-prop_2nd"/>
</dbReference>
<accession>A0AAD5T977</accession>
<proteinExistence type="predicted"/>
<dbReference type="SUPFAM" id="SSF50978">
    <property type="entry name" value="WD40 repeat-like"/>
    <property type="match status" value="1"/>
</dbReference>
<keyword evidence="11" id="KW-1185">Reference proteome</keyword>
<evidence type="ECO:0000256" key="4">
    <source>
        <dbReference type="ARBA" id="ARBA00023242"/>
    </source>
</evidence>
<comment type="subcellular location">
    <subcellularLocation>
        <location evidence="1">Nucleus</location>
    </subcellularLocation>
</comment>
<feature type="domain" description="WDHD1 first WD40" evidence="9">
    <location>
        <begin position="83"/>
        <end position="325"/>
    </location>
</feature>
<feature type="region of interest" description="Disordered" evidence="6">
    <location>
        <begin position="356"/>
        <end position="418"/>
    </location>
</feature>
<gene>
    <name evidence="10" type="ORF">HK100_009572</name>
</gene>
<dbReference type="GO" id="GO:0000278">
    <property type="term" value="P:mitotic cell cycle"/>
    <property type="evidence" value="ECO:0007669"/>
    <property type="project" value="TreeGrafter"/>
</dbReference>
<keyword evidence="4" id="KW-0539">Nucleus</keyword>
<dbReference type="Pfam" id="PF24817">
    <property type="entry name" value="WD40_WDHD1_1st"/>
    <property type="match status" value="1"/>
</dbReference>
<keyword evidence="2 5" id="KW-0853">WD repeat</keyword>
<evidence type="ECO:0000259" key="7">
    <source>
        <dbReference type="Pfam" id="PF12341"/>
    </source>
</evidence>
<evidence type="ECO:0000256" key="1">
    <source>
        <dbReference type="ARBA" id="ARBA00004123"/>
    </source>
</evidence>
<dbReference type="PANTHER" id="PTHR19932:SF10">
    <property type="entry name" value="WD REPEAT AND HMG-BOX DNA-BINDING PROTEIN 1"/>
    <property type="match status" value="1"/>
</dbReference>
<dbReference type="GO" id="GO:0006261">
    <property type="term" value="P:DNA-templated DNA replication"/>
    <property type="evidence" value="ECO:0007669"/>
    <property type="project" value="TreeGrafter"/>
</dbReference>
<evidence type="ECO:0000256" key="5">
    <source>
        <dbReference type="PROSITE-ProRule" id="PRU00221"/>
    </source>
</evidence>
<evidence type="ECO:0000256" key="2">
    <source>
        <dbReference type="ARBA" id="ARBA00022574"/>
    </source>
</evidence>
<evidence type="ECO:0000256" key="6">
    <source>
        <dbReference type="SAM" id="MobiDB-lite"/>
    </source>
</evidence>
<dbReference type="EMBL" id="JADGJH010000496">
    <property type="protein sequence ID" value="KAJ3127730.1"/>
    <property type="molecule type" value="Genomic_DNA"/>
</dbReference>
<organism evidence="10 11">
    <name type="scientific">Physocladia obscura</name>
    <dbReference type="NCBI Taxonomy" id="109957"/>
    <lineage>
        <taxon>Eukaryota</taxon>
        <taxon>Fungi</taxon>
        <taxon>Fungi incertae sedis</taxon>
        <taxon>Chytridiomycota</taxon>
        <taxon>Chytridiomycota incertae sedis</taxon>
        <taxon>Chytridiomycetes</taxon>
        <taxon>Chytridiales</taxon>
        <taxon>Chytriomycetaceae</taxon>
        <taxon>Physocladia</taxon>
    </lineage>
</organism>
<protein>
    <recommendedName>
        <fullName evidence="12">Minichromosome loss protein Mcl1 middle region domain-containing protein</fullName>
    </recommendedName>
</protein>
<feature type="compositionally biased region" description="Acidic residues" evidence="6">
    <location>
        <begin position="397"/>
        <end position="411"/>
    </location>
</feature>
<dbReference type="AlphaFoldDB" id="A0AAD5T977"/>
<reference evidence="10" key="1">
    <citation type="submission" date="2020-05" db="EMBL/GenBank/DDBJ databases">
        <title>Phylogenomic resolution of chytrid fungi.</title>
        <authorList>
            <person name="Stajich J.E."/>
            <person name="Amses K."/>
            <person name="Simmons R."/>
            <person name="Seto K."/>
            <person name="Myers J."/>
            <person name="Bonds A."/>
            <person name="Quandt C.A."/>
            <person name="Barry K."/>
            <person name="Liu P."/>
            <person name="Grigoriev I."/>
            <person name="Longcore J.E."/>
            <person name="James T.Y."/>
        </authorList>
    </citation>
    <scope>NUCLEOTIDE SEQUENCE</scope>
    <source>
        <strain evidence="10">JEL0513</strain>
    </source>
</reference>
<feature type="repeat" description="WD" evidence="5">
    <location>
        <begin position="167"/>
        <end position="201"/>
    </location>
</feature>
<dbReference type="InterPro" id="IPR036322">
    <property type="entry name" value="WD40_repeat_dom_sf"/>
</dbReference>
<dbReference type="PANTHER" id="PTHR19932">
    <property type="entry name" value="WD REPEAT AND HMG-BOX DNA BINDING PROTEIN"/>
    <property type="match status" value="1"/>
</dbReference>
<dbReference type="SMART" id="SM00320">
    <property type="entry name" value="WD40"/>
    <property type="match status" value="4"/>
</dbReference>